<feature type="compositionally biased region" description="Polar residues" evidence="9">
    <location>
        <begin position="167"/>
        <end position="204"/>
    </location>
</feature>
<dbReference type="SUPFAM" id="SSF48371">
    <property type="entry name" value="ARM repeat"/>
    <property type="match status" value="1"/>
</dbReference>
<keyword evidence="4" id="KW-0547">Nucleotide-binding</keyword>
<organism evidence="11 12">
    <name type="scientific">Thecamonas trahens ATCC 50062</name>
    <dbReference type="NCBI Taxonomy" id="461836"/>
    <lineage>
        <taxon>Eukaryota</taxon>
        <taxon>Apusozoa</taxon>
        <taxon>Apusomonadida</taxon>
        <taxon>Apusomonadidae</taxon>
        <taxon>Thecamonas</taxon>
    </lineage>
</organism>
<evidence type="ECO:0000256" key="5">
    <source>
        <dbReference type="ARBA" id="ARBA00022777"/>
    </source>
</evidence>
<dbReference type="GeneID" id="25563722"/>
<feature type="compositionally biased region" description="Basic and acidic residues" evidence="9">
    <location>
        <begin position="113"/>
        <end position="157"/>
    </location>
</feature>
<evidence type="ECO:0000256" key="9">
    <source>
        <dbReference type="SAM" id="MobiDB-lite"/>
    </source>
</evidence>
<feature type="region of interest" description="Disordered" evidence="9">
    <location>
        <begin position="277"/>
        <end position="316"/>
    </location>
</feature>
<dbReference type="InterPro" id="IPR011989">
    <property type="entry name" value="ARM-like"/>
</dbReference>
<accession>A0A0L0D6B8</accession>
<evidence type="ECO:0000256" key="3">
    <source>
        <dbReference type="ARBA" id="ARBA00022679"/>
    </source>
</evidence>
<dbReference type="SMART" id="SM00220">
    <property type="entry name" value="S_TKc"/>
    <property type="match status" value="1"/>
</dbReference>
<gene>
    <name evidence="11" type="ORF">AMSG_04167</name>
</gene>
<evidence type="ECO:0000256" key="8">
    <source>
        <dbReference type="ARBA" id="ARBA00048679"/>
    </source>
</evidence>
<evidence type="ECO:0000256" key="2">
    <source>
        <dbReference type="ARBA" id="ARBA00022527"/>
    </source>
</evidence>
<dbReference type="InterPro" id="IPR008271">
    <property type="entry name" value="Ser/Thr_kinase_AS"/>
</dbReference>
<dbReference type="Gene3D" id="3.30.200.20">
    <property type="entry name" value="Phosphorylase Kinase, domain 1"/>
    <property type="match status" value="1"/>
</dbReference>
<feature type="compositionally biased region" description="Basic residues" evidence="9">
    <location>
        <begin position="94"/>
        <end position="112"/>
    </location>
</feature>
<dbReference type="InterPro" id="IPR016024">
    <property type="entry name" value="ARM-type_fold"/>
</dbReference>
<feature type="compositionally biased region" description="Low complexity" evidence="9">
    <location>
        <begin position="1107"/>
        <end position="1139"/>
    </location>
</feature>
<name>A0A0L0D6B8_THETB</name>
<protein>
    <recommendedName>
        <fullName evidence="1">non-specific serine/threonine protein kinase</fullName>
        <ecNumber evidence="1">2.7.11.1</ecNumber>
    </recommendedName>
</protein>
<evidence type="ECO:0000313" key="12">
    <source>
        <dbReference type="Proteomes" id="UP000054408"/>
    </source>
</evidence>
<comment type="catalytic activity">
    <reaction evidence="7">
        <text>L-threonyl-[protein] + ATP = O-phospho-L-threonyl-[protein] + ADP + H(+)</text>
        <dbReference type="Rhea" id="RHEA:46608"/>
        <dbReference type="Rhea" id="RHEA-COMP:11060"/>
        <dbReference type="Rhea" id="RHEA-COMP:11605"/>
        <dbReference type="ChEBI" id="CHEBI:15378"/>
        <dbReference type="ChEBI" id="CHEBI:30013"/>
        <dbReference type="ChEBI" id="CHEBI:30616"/>
        <dbReference type="ChEBI" id="CHEBI:61977"/>
        <dbReference type="ChEBI" id="CHEBI:456216"/>
        <dbReference type="EC" id="2.7.11.1"/>
    </reaction>
</comment>
<dbReference type="Gene3D" id="1.10.510.10">
    <property type="entry name" value="Transferase(Phosphotransferase) domain 1"/>
    <property type="match status" value="1"/>
</dbReference>
<dbReference type="Gene3D" id="1.25.10.10">
    <property type="entry name" value="Leucine-rich Repeat Variant"/>
    <property type="match status" value="1"/>
</dbReference>
<dbReference type="InterPro" id="IPR000719">
    <property type="entry name" value="Prot_kinase_dom"/>
</dbReference>
<sequence length="1394" mass="148908">MAPLSKRSATHDDLTSPGGGAVDLSSFMRGELLRAGILETGSRGHRGPSNSSERSSRTNSTERSWSHPSSVDRDPTRSKVRVKVKDKDKDKRKDKAKAKRKDKVKDKAKRKDKVKDKAKARAKDKDKDKARSKYREKDRARGKDKARDPGRETEPDRPRRRIKVKGTKSSSDMVSHEVSLQQASIARTDIGSSVGLSKYSSGDRSSCGALSRATSRGSVASASTEPDSPSVVCSPFPDVNIVGASTPTLNPDPVTPVERANTHDGLGADWEAAVRAAAASGAEDNSTLEPKSLRDSMTKSKSWSSGLEPGKGSHSEARVDEYLVLEPLASGTSGSVYLTRHRQTGKMVVMKKINMSSFTAKDALCAALEVQALGELTHPHIVKHYESFVHDKVLHIVMEHVELGDLDSRIKEQRATQMYFSERTVLTWFAQLVAALDYCHANKYLHRDIKAPNVMIAADNTLRLADFGLSAELETESSMRQTRVGTPYYMSPELCQGLSYTQKNDIWGLGTLLFRMCALTYPFKAADLQSLLETIVDRRTPDIPECYSVELSDLVQAMLAKDPNERPTASEILRLDFLQPYLDPVRQREEAHWASSFNASITVPASTPPATVANALLRLADEDTAETAAAQLAALATDPGLTSTRAGLLLGMLAARMDATMARKQALVVVEGLAEAHPSFARTLASKVMAVLVARIQEGDAQLAEAIAATVSILGEYAVVPLDSSAPETSGIAPYLAPLLSQLVTLNVSVHRGAGAAIAALIGSVSAAVLKAEMPKIGLKVLDLISSTASLLAVEPLFEAAGKLVDVLGDALIPWIPAYLTALVNALALDEWQARRAAAGALIVFALRMGPALSVIAPDMIVHLERHKFDKFRKVRELVGVALALFRDLPGPDGMPPEPVDPDALLGGTEWTVGLGARHVHPYWATRAPLGSSASLPGHVSMSASFANTSLRRFQTPGKRTPAASRSVHRVGRVARTPLADPLFKPLSPVPSAPPQVSRTGVDLSLLARDSDSVAPHPDLNLSQAVLDRLEEQQAAQAELSRQVQALLNLQVAQEKRYASQAEEMQSLRESTAALETSMHHGSRPVSRARHSPKATAVHGRGRSRSSSRIPAPRSRAPPLSSPSSRSPTPSSPPASILSEPIASPVSERLPTPPEPEPEPEPLLHLPSSRPGGWAPEAVTSALGAVVDSLTTSMETLERQSQEALDLLGSRVESAAKAVEQVAGELARAALARAAEERAAAAAAVGSAPPARGPSEAAMAAAAETAPSVVQNAHTALAAGHVDRALSLLLEGGAAHTTQLFHMLADIGPVVRDVRPHTLEGVLTALVEDMVHSPDHVPLGLDWLAAAADASLDLYPALVSRACDVLETLASEPTPQGTRAARLFGLLITMLMDD</sequence>
<feature type="compositionally biased region" description="Polar residues" evidence="9">
    <location>
        <begin position="212"/>
        <end position="227"/>
    </location>
</feature>
<dbReference type="RefSeq" id="XP_013758951.1">
    <property type="nucleotide sequence ID" value="XM_013903497.1"/>
</dbReference>
<dbReference type="CDD" id="cd08215">
    <property type="entry name" value="STKc_Nek"/>
    <property type="match status" value="1"/>
</dbReference>
<keyword evidence="5 11" id="KW-0418">Kinase</keyword>
<proteinExistence type="predicted"/>
<dbReference type="InterPro" id="IPR051131">
    <property type="entry name" value="NEK_Ser/Thr_kinase_NIMA"/>
</dbReference>
<keyword evidence="3" id="KW-0808">Transferase</keyword>
<dbReference type="STRING" id="461836.A0A0L0D6B8"/>
<dbReference type="PANTHER" id="PTHR44899:SF10">
    <property type="entry name" value="NIMA-RELATED KINASE 2"/>
    <property type="match status" value="1"/>
</dbReference>
<evidence type="ECO:0000256" key="6">
    <source>
        <dbReference type="ARBA" id="ARBA00022840"/>
    </source>
</evidence>
<dbReference type="EMBL" id="GL349449">
    <property type="protein sequence ID" value="KNC47932.1"/>
    <property type="molecule type" value="Genomic_DNA"/>
</dbReference>
<evidence type="ECO:0000313" key="11">
    <source>
        <dbReference type="EMBL" id="KNC47932.1"/>
    </source>
</evidence>
<keyword evidence="2" id="KW-0723">Serine/threonine-protein kinase</keyword>
<dbReference type="Proteomes" id="UP000054408">
    <property type="component" value="Unassembled WGS sequence"/>
</dbReference>
<dbReference type="InterPro" id="IPR011009">
    <property type="entry name" value="Kinase-like_dom_sf"/>
</dbReference>
<feature type="region of interest" description="Disordered" evidence="9">
    <location>
        <begin position="952"/>
        <end position="972"/>
    </location>
</feature>
<dbReference type="PANTHER" id="PTHR44899">
    <property type="entry name" value="CAMK FAMILY PROTEIN KINASE"/>
    <property type="match status" value="1"/>
</dbReference>
<keyword evidence="6" id="KW-0067">ATP-binding</keyword>
<dbReference type="PROSITE" id="PS50011">
    <property type="entry name" value="PROTEIN_KINASE_DOM"/>
    <property type="match status" value="1"/>
</dbReference>
<keyword evidence="12" id="KW-1185">Reference proteome</keyword>
<dbReference type="GO" id="GO:0004674">
    <property type="term" value="F:protein serine/threonine kinase activity"/>
    <property type="evidence" value="ECO:0007669"/>
    <property type="project" value="UniProtKB-KW"/>
</dbReference>
<feature type="compositionally biased region" description="Low complexity" evidence="9">
    <location>
        <begin position="49"/>
        <end position="63"/>
    </location>
</feature>
<evidence type="ECO:0000256" key="1">
    <source>
        <dbReference type="ARBA" id="ARBA00012513"/>
    </source>
</evidence>
<dbReference type="Pfam" id="PF00069">
    <property type="entry name" value="Pkinase"/>
    <property type="match status" value="1"/>
</dbReference>
<evidence type="ECO:0000259" key="10">
    <source>
        <dbReference type="PROSITE" id="PS50011"/>
    </source>
</evidence>
<feature type="region of interest" description="Disordered" evidence="9">
    <location>
        <begin position="1073"/>
        <end position="1176"/>
    </location>
</feature>
<dbReference type="PROSITE" id="PS00108">
    <property type="entry name" value="PROTEIN_KINASE_ST"/>
    <property type="match status" value="1"/>
</dbReference>
<feature type="compositionally biased region" description="Basic residues" evidence="9">
    <location>
        <begin position="1081"/>
        <end position="1093"/>
    </location>
</feature>
<evidence type="ECO:0000256" key="4">
    <source>
        <dbReference type="ARBA" id="ARBA00022741"/>
    </source>
</evidence>
<evidence type="ECO:0000256" key="7">
    <source>
        <dbReference type="ARBA" id="ARBA00047899"/>
    </source>
</evidence>
<dbReference type="SUPFAM" id="SSF56112">
    <property type="entry name" value="Protein kinase-like (PK-like)"/>
    <property type="match status" value="1"/>
</dbReference>
<reference evidence="11 12" key="1">
    <citation type="submission" date="2010-05" db="EMBL/GenBank/DDBJ databases">
        <title>The Genome Sequence of Thecamonas trahens ATCC 50062.</title>
        <authorList>
            <consortium name="The Broad Institute Genome Sequencing Platform"/>
            <person name="Russ C."/>
            <person name="Cuomo C."/>
            <person name="Shea T."/>
            <person name="Young S.K."/>
            <person name="Zeng Q."/>
            <person name="Koehrsen M."/>
            <person name="Haas B."/>
            <person name="Borodovsky M."/>
            <person name="Guigo R."/>
            <person name="Alvarado L."/>
            <person name="Berlin A."/>
            <person name="Bochicchio J."/>
            <person name="Borenstein D."/>
            <person name="Chapman S."/>
            <person name="Chen Z."/>
            <person name="Freedman E."/>
            <person name="Gellesch M."/>
            <person name="Goldberg J."/>
            <person name="Griggs A."/>
            <person name="Gujja S."/>
            <person name="Heilman E."/>
            <person name="Heiman D."/>
            <person name="Hepburn T."/>
            <person name="Howarth C."/>
            <person name="Jen D."/>
            <person name="Larson L."/>
            <person name="Mehta T."/>
            <person name="Park D."/>
            <person name="Pearson M."/>
            <person name="Roberts A."/>
            <person name="Saif S."/>
            <person name="Shenoy N."/>
            <person name="Sisk P."/>
            <person name="Stolte C."/>
            <person name="Sykes S."/>
            <person name="Thomson T."/>
            <person name="Walk T."/>
            <person name="White J."/>
            <person name="Yandava C."/>
            <person name="Burger G."/>
            <person name="Gray M.W."/>
            <person name="Holland P.W.H."/>
            <person name="King N."/>
            <person name="Lang F.B.F."/>
            <person name="Roger A.J."/>
            <person name="Ruiz-Trillo I."/>
            <person name="Lander E."/>
            <person name="Nusbaum C."/>
        </authorList>
    </citation>
    <scope>NUCLEOTIDE SEQUENCE [LARGE SCALE GENOMIC DNA]</scope>
    <source>
        <strain evidence="11 12">ATCC 50062</strain>
    </source>
</reference>
<dbReference type="GO" id="GO:0005524">
    <property type="term" value="F:ATP binding"/>
    <property type="evidence" value="ECO:0007669"/>
    <property type="project" value="UniProtKB-KW"/>
</dbReference>
<dbReference type="EC" id="2.7.11.1" evidence="1"/>
<feature type="region of interest" description="Disordered" evidence="9">
    <location>
        <begin position="1"/>
        <end position="233"/>
    </location>
</feature>
<dbReference type="OrthoDB" id="248923at2759"/>
<dbReference type="eggNOG" id="KOG0589">
    <property type="taxonomic scope" value="Eukaryota"/>
</dbReference>
<feature type="compositionally biased region" description="Basic and acidic residues" evidence="9">
    <location>
        <begin position="70"/>
        <end position="93"/>
    </location>
</feature>
<feature type="domain" description="Protein kinase" evidence="10">
    <location>
        <begin position="322"/>
        <end position="582"/>
    </location>
</feature>
<dbReference type="InterPro" id="IPR057600">
    <property type="entry name" value="TORTIFOLIA1/SINE1-2_N"/>
</dbReference>
<dbReference type="Pfam" id="PF24714">
    <property type="entry name" value="TOR1L1_N"/>
    <property type="match status" value="1"/>
</dbReference>
<comment type="catalytic activity">
    <reaction evidence="8">
        <text>L-seryl-[protein] + ATP = O-phospho-L-seryl-[protein] + ADP + H(+)</text>
        <dbReference type="Rhea" id="RHEA:17989"/>
        <dbReference type="Rhea" id="RHEA-COMP:9863"/>
        <dbReference type="Rhea" id="RHEA-COMP:11604"/>
        <dbReference type="ChEBI" id="CHEBI:15378"/>
        <dbReference type="ChEBI" id="CHEBI:29999"/>
        <dbReference type="ChEBI" id="CHEBI:30616"/>
        <dbReference type="ChEBI" id="CHEBI:83421"/>
        <dbReference type="ChEBI" id="CHEBI:456216"/>
        <dbReference type="EC" id="2.7.11.1"/>
    </reaction>
</comment>